<dbReference type="SUPFAM" id="SSF57756">
    <property type="entry name" value="Retrovirus zinc finger-like domains"/>
    <property type="match status" value="1"/>
</dbReference>
<evidence type="ECO:0000259" key="3">
    <source>
        <dbReference type="Pfam" id="PF07727"/>
    </source>
</evidence>
<dbReference type="AlphaFoldDB" id="A0A9Q3HLB0"/>
<dbReference type="OrthoDB" id="3251181at2759"/>
<dbReference type="PANTHER" id="PTHR11439:SF467">
    <property type="entry name" value="INTEGRASE CATALYTIC DOMAIN-CONTAINING PROTEIN"/>
    <property type="match status" value="1"/>
</dbReference>
<accession>A0A9Q3HLB0</accession>
<evidence type="ECO:0000259" key="4">
    <source>
        <dbReference type="Pfam" id="PF25597"/>
    </source>
</evidence>
<feature type="non-terminal residue" evidence="5">
    <location>
        <position position="1"/>
    </location>
</feature>
<feature type="domain" description="Reverse transcriptase Ty1/copia-type" evidence="3">
    <location>
        <begin position="600"/>
        <end position="824"/>
    </location>
</feature>
<dbReference type="Pfam" id="PF25597">
    <property type="entry name" value="SH3_retrovirus"/>
    <property type="match status" value="1"/>
</dbReference>
<dbReference type="CDD" id="cd09272">
    <property type="entry name" value="RNase_HI_RT_Ty1"/>
    <property type="match status" value="1"/>
</dbReference>
<evidence type="ECO:0000256" key="1">
    <source>
        <dbReference type="ARBA" id="ARBA00022664"/>
    </source>
</evidence>
<dbReference type="SUPFAM" id="SSF56672">
    <property type="entry name" value="DNA/RNA polymerases"/>
    <property type="match status" value="1"/>
</dbReference>
<evidence type="ECO:0000256" key="2">
    <source>
        <dbReference type="SAM" id="MobiDB-lite"/>
    </source>
</evidence>
<dbReference type="PANTHER" id="PTHR11439">
    <property type="entry name" value="GAG-POL-RELATED RETROTRANSPOSON"/>
    <property type="match status" value="1"/>
</dbReference>
<sequence>KPYTKNTVTNLKSAIGSTWTDELLIAIFFHHQNKKYFHEISNAMDTKISIEKSINIKSNDILQIAQCFQRRTTNSPLSGQPSIMAASTSRQQTPNRPTHQGQRFGNPSTSSRARPPNNCMLISQQSKSWARHFLSPRFLCLHCYEWGNWAQDCPEKKAGKPAVEDPRIKNPNASLRKSTTFSHPSIAEVEVEEEDPLLLQLSLFQKINSRQHQVEGKGTIRLACPSGDLLLKEVLHCPDIPGIVISVGKFMKNDGEVHFEKGRFVLSQQTCTYDSVLCCDRWFLMVTPTAFCNSISSSNQELNELLHRRLAHVLIRTIKCMQTLNCVEGLPKVPVSQNVRLCKACSLAKSKHTPFRPESRNIVTQPGDVIVTDLMGPFPQSFDKKLYGIVHETIVPYEHHQAGKIGQTNRTIAEAARSMIFNSGLQPVIWPYAFRHACWVFDRVVHAGQNMTPYELMTGRKPNLAPLRIFGCKAYVHDINHRKNLTPKSRQLVHLGIAENSQGWVFWDEISQSTVRSASAIFDESTTTPHSLNAIEVQSVLDPTMVKEINGQDESIELFSATVYIGNDSPRNFHEAIKDENSAAWRSAMDDELASLAKMKVWDEVLEKQANQVLGTRWVYTTKRDSNGNIVRHKAWVVVQGYWQIQGLNFDETFAPTPTFASVRSLFAIASANSWEVQTFDGTTAYLHSSIEENIFVKPPPGLPTTPGTVLKLNKALYGLKQAGRCWWCHLRTILEKLGFQANDEDQSTYTYNNSGEKAILWMHVDDGVITASSIALMIQLREVLSQELSLKWDTGIHSVVGIEVKREGNWFELSQPALINKLCSLNPSNITAEQPLPLMDLSSEKARRIDKEYLSQIGMLLYIAQATRPDIMFLVNFLARFSMNTTPKHWAALDHLIAYMRGSLDKALVIQLTEYDKSLKVYVDVNWGGEGSRSQHGFIVFLMGAPIAWNSKRQTCMASSTCQAECMAMSFAAKTRTWISQNVAAITGKITPILLSDNQSAVKIATNSGSRKNSRHIQREFHLINELITNQQVRIKWITSGDQKADIFTKKLAKIKVNEFCKGILS</sequence>
<protein>
    <recommendedName>
        <fullName evidence="7">Integrase catalytic domain-containing protein</fullName>
    </recommendedName>
</protein>
<dbReference type="GO" id="GO:0003676">
    <property type="term" value="F:nucleic acid binding"/>
    <property type="evidence" value="ECO:0007669"/>
    <property type="project" value="InterPro"/>
</dbReference>
<evidence type="ECO:0000313" key="5">
    <source>
        <dbReference type="EMBL" id="MBW0508392.1"/>
    </source>
</evidence>
<dbReference type="Gene3D" id="3.30.420.10">
    <property type="entry name" value="Ribonuclease H-like superfamily/Ribonuclease H"/>
    <property type="match status" value="2"/>
</dbReference>
<name>A0A9Q3HLB0_9BASI</name>
<dbReference type="InterPro" id="IPR036397">
    <property type="entry name" value="RNaseH_sf"/>
</dbReference>
<dbReference type="EMBL" id="AVOT02020299">
    <property type="protein sequence ID" value="MBW0508392.1"/>
    <property type="molecule type" value="Genomic_DNA"/>
</dbReference>
<dbReference type="InterPro" id="IPR043502">
    <property type="entry name" value="DNA/RNA_pol_sf"/>
</dbReference>
<dbReference type="GO" id="GO:0006397">
    <property type="term" value="P:mRNA processing"/>
    <property type="evidence" value="ECO:0007669"/>
    <property type="project" value="UniProtKB-KW"/>
</dbReference>
<dbReference type="InterPro" id="IPR057670">
    <property type="entry name" value="SH3_retrovirus"/>
</dbReference>
<dbReference type="InterPro" id="IPR036875">
    <property type="entry name" value="Znf_CCHC_sf"/>
</dbReference>
<gene>
    <name evidence="5" type="ORF">O181_048107</name>
</gene>
<reference evidence="5" key="1">
    <citation type="submission" date="2021-03" db="EMBL/GenBank/DDBJ databases">
        <title>Draft genome sequence of rust myrtle Austropuccinia psidii MF-1, a brazilian biotype.</title>
        <authorList>
            <person name="Quecine M.C."/>
            <person name="Pachon D.M.R."/>
            <person name="Bonatelli M.L."/>
            <person name="Correr F.H."/>
            <person name="Franceschini L.M."/>
            <person name="Leite T.F."/>
            <person name="Margarido G.R.A."/>
            <person name="Almeida C.A."/>
            <person name="Ferrarezi J.A."/>
            <person name="Labate C.A."/>
        </authorList>
    </citation>
    <scope>NUCLEOTIDE SEQUENCE</scope>
    <source>
        <strain evidence="5">MF-1</strain>
    </source>
</reference>
<keyword evidence="1" id="KW-0507">mRNA processing</keyword>
<comment type="caution">
    <text evidence="5">The sequence shown here is derived from an EMBL/GenBank/DDBJ whole genome shotgun (WGS) entry which is preliminary data.</text>
</comment>
<dbReference type="Proteomes" id="UP000765509">
    <property type="component" value="Unassembled WGS sequence"/>
</dbReference>
<evidence type="ECO:0000313" key="6">
    <source>
        <dbReference type="Proteomes" id="UP000765509"/>
    </source>
</evidence>
<feature type="domain" description="Retroviral polymerase SH3-like" evidence="4">
    <location>
        <begin position="472"/>
        <end position="531"/>
    </location>
</feature>
<feature type="compositionally biased region" description="Polar residues" evidence="2">
    <location>
        <begin position="73"/>
        <end position="112"/>
    </location>
</feature>
<proteinExistence type="predicted"/>
<dbReference type="Pfam" id="PF07727">
    <property type="entry name" value="RVT_2"/>
    <property type="match status" value="1"/>
</dbReference>
<organism evidence="5 6">
    <name type="scientific">Austropuccinia psidii MF-1</name>
    <dbReference type="NCBI Taxonomy" id="1389203"/>
    <lineage>
        <taxon>Eukaryota</taxon>
        <taxon>Fungi</taxon>
        <taxon>Dikarya</taxon>
        <taxon>Basidiomycota</taxon>
        <taxon>Pucciniomycotina</taxon>
        <taxon>Pucciniomycetes</taxon>
        <taxon>Pucciniales</taxon>
        <taxon>Sphaerophragmiaceae</taxon>
        <taxon>Austropuccinia</taxon>
    </lineage>
</organism>
<dbReference type="SUPFAM" id="SSF53098">
    <property type="entry name" value="Ribonuclease H-like"/>
    <property type="match status" value="1"/>
</dbReference>
<dbReference type="InterPro" id="IPR013103">
    <property type="entry name" value="RVT_2"/>
</dbReference>
<evidence type="ECO:0008006" key="7">
    <source>
        <dbReference type="Google" id="ProtNLM"/>
    </source>
</evidence>
<dbReference type="GO" id="GO:0008270">
    <property type="term" value="F:zinc ion binding"/>
    <property type="evidence" value="ECO:0007669"/>
    <property type="project" value="InterPro"/>
</dbReference>
<keyword evidence="6" id="KW-1185">Reference proteome</keyword>
<feature type="region of interest" description="Disordered" evidence="2">
    <location>
        <begin position="73"/>
        <end position="117"/>
    </location>
</feature>
<dbReference type="InterPro" id="IPR012337">
    <property type="entry name" value="RNaseH-like_sf"/>
</dbReference>